<protein>
    <submittedName>
        <fullName evidence="1">Uncharacterized protein</fullName>
    </submittedName>
</protein>
<dbReference type="AlphaFoldDB" id="A0A9P4N6U4"/>
<proteinExistence type="predicted"/>
<evidence type="ECO:0000313" key="2">
    <source>
        <dbReference type="Proteomes" id="UP000800093"/>
    </source>
</evidence>
<reference evidence="2" key="1">
    <citation type="journal article" date="2020" name="Stud. Mycol.">
        <title>101 Dothideomycetes genomes: A test case for predicting lifestyles and emergence of pathogens.</title>
        <authorList>
            <person name="Haridas S."/>
            <person name="Albert R."/>
            <person name="Binder M."/>
            <person name="Bloem J."/>
            <person name="LaButti K."/>
            <person name="Salamov A."/>
            <person name="Andreopoulos B."/>
            <person name="Baker S."/>
            <person name="Barry K."/>
            <person name="Bills G."/>
            <person name="Bluhm B."/>
            <person name="Cannon C."/>
            <person name="Castanera R."/>
            <person name="Culley D."/>
            <person name="Daum C."/>
            <person name="Ezra D."/>
            <person name="Gonzalez J."/>
            <person name="Henrissat B."/>
            <person name="Kuo A."/>
            <person name="Liang C."/>
            <person name="Lipzen A."/>
            <person name="Lutzoni F."/>
            <person name="Magnuson J."/>
            <person name="Mondo S."/>
            <person name="Nolan M."/>
            <person name="Ohm R."/>
            <person name="Pangilinan J."/>
            <person name="Park H.-J."/>
            <person name="Ramirez L."/>
            <person name="Alfaro M."/>
            <person name="Sun H."/>
            <person name="Tritt A."/>
            <person name="Yoshinaga Y."/>
            <person name="Zwiers L.-H."/>
            <person name="Turgeon B."/>
            <person name="Goodwin S."/>
            <person name="Spatafora J."/>
            <person name="Crous P."/>
            <person name="Grigoriev I."/>
        </authorList>
    </citation>
    <scope>NUCLEOTIDE SEQUENCE [LARGE SCALE GENOMIC DNA]</scope>
    <source>
        <strain evidence="2">CBS 304.66</strain>
    </source>
</reference>
<organism evidence="1 2">
    <name type="scientific">Lojkania enalia</name>
    <dbReference type="NCBI Taxonomy" id="147567"/>
    <lineage>
        <taxon>Eukaryota</taxon>
        <taxon>Fungi</taxon>
        <taxon>Dikarya</taxon>
        <taxon>Ascomycota</taxon>
        <taxon>Pezizomycotina</taxon>
        <taxon>Dothideomycetes</taxon>
        <taxon>Pleosporomycetidae</taxon>
        <taxon>Pleosporales</taxon>
        <taxon>Pleosporales incertae sedis</taxon>
        <taxon>Lojkania</taxon>
    </lineage>
</organism>
<accession>A0A9P4N6U4</accession>
<comment type="caution">
    <text evidence="1">The sequence shown here is derived from an EMBL/GenBank/DDBJ whole genome shotgun (WGS) entry which is preliminary data.</text>
</comment>
<sequence length="188" mass="20353">MRPCGTPAHGIRPRLPTSTCLRPSLLQCTLHPASHTSPDAPQLLLSNCISQPPGQRPGSGTRSLWQVFQQPYYSSYSAPKALPCVSMALDGRLVGAHFLKRLHPETLAHDCGLLGLSFFFQPLNPETRLMRFTSISPCVRHSTRQHATEHKPSARGGTAKDRFLSPVSVIGCAVTCATTDVGGRVNMA</sequence>
<gene>
    <name evidence="1" type="ORF">CC78DRAFT_354702</name>
</gene>
<keyword evidence="2" id="KW-1185">Reference proteome</keyword>
<dbReference type="EMBL" id="ML986585">
    <property type="protein sequence ID" value="KAF2268857.1"/>
    <property type="molecule type" value="Genomic_DNA"/>
</dbReference>
<name>A0A9P4N6U4_9PLEO</name>
<dbReference type="Proteomes" id="UP000800093">
    <property type="component" value="Unassembled WGS sequence"/>
</dbReference>
<evidence type="ECO:0000313" key="1">
    <source>
        <dbReference type="EMBL" id="KAF2268857.1"/>
    </source>
</evidence>